<feature type="domain" description="HD" evidence="1">
    <location>
        <begin position="26"/>
        <end position="139"/>
    </location>
</feature>
<keyword evidence="3" id="KW-1185">Reference proteome</keyword>
<evidence type="ECO:0000313" key="2">
    <source>
        <dbReference type="EMBL" id="NPU65539.1"/>
    </source>
</evidence>
<accession>A0ABX2CBD9</accession>
<dbReference type="Proteomes" id="UP000886476">
    <property type="component" value="Unassembled WGS sequence"/>
</dbReference>
<comment type="caution">
    <text evidence="2">The sequence shown here is derived from an EMBL/GenBank/DDBJ whole genome shotgun (WGS) entry which is preliminary data.</text>
</comment>
<sequence length="205" mass="22560">MTHFLRDQDLPIWLEARPWLDVRSNDEHTLISYRLGQALLRIHPEADASVVLPAILMHDVGWKKFPPEQLAAAVGPNPKFPELQRAHEIEGVKIAAEAFGRLAVPGLHVETILAIIDGHDTRKQAISQEDALMKDADKLWRFTGHGVTTIGGWFDTPPKETLAMLESFVLPSMLTDAGTVMAQALIAEGMASAYMTDLLHIGVSA</sequence>
<protein>
    <submittedName>
        <fullName evidence="2">HD domain-containing protein</fullName>
    </submittedName>
</protein>
<reference evidence="2" key="1">
    <citation type="submission" date="2020-05" db="EMBL/GenBank/DDBJ databases">
        <title>Nod-independent and nitrogen-fixing Bradyrhizobium aeschynomene sp. nov. isolated from nodules of Aeschynomene indica.</title>
        <authorList>
            <person name="Zhang Z."/>
        </authorList>
    </citation>
    <scope>NUCLEOTIDE SEQUENCE</scope>
    <source>
        <strain evidence="2">83012</strain>
    </source>
</reference>
<dbReference type="CDD" id="cd00077">
    <property type="entry name" value="HDc"/>
    <property type="match status" value="1"/>
</dbReference>
<dbReference type="InterPro" id="IPR003607">
    <property type="entry name" value="HD/PDEase_dom"/>
</dbReference>
<dbReference type="SUPFAM" id="SSF109604">
    <property type="entry name" value="HD-domain/PDEase-like"/>
    <property type="match status" value="1"/>
</dbReference>
<name>A0ABX2CBD9_9BRAD</name>
<organism evidence="2 3">
    <name type="scientific">Bradyrhizobium aeschynomenes</name>
    <dbReference type="NCBI Taxonomy" id="2734909"/>
    <lineage>
        <taxon>Bacteria</taxon>
        <taxon>Pseudomonadati</taxon>
        <taxon>Pseudomonadota</taxon>
        <taxon>Alphaproteobacteria</taxon>
        <taxon>Hyphomicrobiales</taxon>
        <taxon>Nitrobacteraceae</taxon>
        <taxon>Bradyrhizobium</taxon>
    </lineage>
</organism>
<dbReference type="RefSeq" id="WP_172110637.1">
    <property type="nucleotide sequence ID" value="NZ_JABFDN010000003.1"/>
</dbReference>
<dbReference type="Gene3D" id="1.10.3210.10">
    <property type="entry name" value="Hypothetical protein af1432"/>
    <property type="match status" value="1"/>
</dbReference>
<evidence type="ECO:0000313" key="3">
    <source>
        <dbReference type="Proteomes" id="UP000886476"/>
    </source>
</evidence>
<dbReference type="EMBL" id="JABFDN010000003">
    <property type="protein sequence ID" value="NPU65539.1"/>
    <property type="molecule type" value="Genomic_DNA"/>
</dbReference>
<dbReference type="InterPro" id="IPR006674">
    <property type="entry name" value="HD_domain"/>
</dbReference>
<evidence type="ECO:0000259" key="1">
    <source>
        <dbReference type="Pfam" id="PF01966"/>
    </source>
</evidence>
<dbReference type="Pfam" id="PF01966">
    <property type="entry name" value="HD"/>
    <property type="match status" value="1"/>
</dbReference>
<proteinExistence type="predicted"/>
<gene>
    <name evidence="2" type="ORF">HL667_11085</name>
</gene>